<proteinExistence type="inferred from homology"/>
<dbReference type="OMA" id="HEMPRRT"/>
<dbReference type="InterPro" id="IPR010107">
    <property type="entry name" value="Glutamate_decarboxylase"/>
</dbReference>
<dbReference type="EC" id="4.1.1.15" evidence="3 9"/>
<protein>
    <recommendedName>
        <fullName evidence="3 9">Glutamate decarboxylase</fullName>
        <ecNumber evidence="3 9">4.1.1.15</ecNumber>
    </recommendedName>
</protein>
<dbReference type="InterPro" id="IPR015424">
    <property type="entry name" value="PyrdxlP-dep_Trfase"/>
</dbReference>
<keyword evidence="5 8" id="KW-0456">Lyase</keyword>
<dbReference type="NCBIfam" id="TIGR01788">
    <property type="entry name" value="Glu-decarb-GAD"/>
    <property type="match status" value="1"/>
</dbReference>
<dbReference type="Proteomes" id="UP000008141">
    <property type="component" value="Unassembled WGS sequence"/>
</dbReference>
<dbReference type="GeneID" id="17359324"/>
<comment type="cofactor">
    <cofactor evidence="1 7 8">
        <name>pyridoxal 5'-phosphate</name>
        <dbReference type="ChEBI" id="CHEBI:597326"/>
    </cofactor>
</comment>
<comment type="catalytic activity">
    <reaction evidence="6 9">
        <text>L-glutamate + H(+) = 4-aminobutanoate + CO2</text>
        <dbReference type="Rhea" id="RHEA:17785"/>
        <dbReference type="ChEBI" id="CHEBI:15378"/>
        <dbReference type="ChEBI" id="CHEBI:16526"/>
        <dbReference type="ChEBI" id="CHEBI:29985"/>
        <dbReference type="ChEBI" id="CHEBI:59888"/>
        <dbReference type="EC" id="4.1.1.15"/>
    </reaction>
</comment>
<dbReference type="GO" id="GO:0004351">
    <property type="term" value="F:glutamate decarboxylase activity"/>
    <property type="evidence" value="ECO:0007669"/>
    <property type="project" value="UniProtKB-EC"/>
</dbReference>
<dbReference type="InterPro" id="IPR002129">
    <property type="entry name" value="PyrdxlP-dep_de-COase"/>
</dbReference>
<evidence type="ECO:0000256" key="8">
    <source>
        <dbReference type="RuleBase" id="RU000382"/>
    </source>
</evidence>
<evidence type="ECO:0000256" key="5">
    <source>
        <dbReference type="ARBA" id="ARBA00023239"/>
    </source>
</evidence>
<evidence type="ECO:0000256" key="3">
    <source>
        <dbReference type="ARBA" id="ARBA00012421"/>
    </source>
</evidence>
<evidence type="ECO:0000313" key="11">
    <source>
        <dbReference type="EMBL" id="EFN59728.1"/>
    </source>
</evidence>
<organism evidence="12">
    <name type="scientific">Chlorella variabilis</name>
    <name type="common">Green alga</name>
    <dbReference type="NCBI Taxonomy" id="554065"/>
    <lineage>
        <taxon>Eukaryota</taxon>
        <taxon>Viridiplantae</taxon>
        <taxon>Chlorophyta</taxon>
        <taxon>core chlorophytes</taxon>
        <taxon>Trebouxiophyceae</taxon>
        <taxon>Chlorellales</taxon>
        <taxon>Chlorellaceae</taxon>
        <taxon>Chlorella clade</taxon>
        <taxon>Chlorella</taxon>
    </lineage>
</organism>
<dbReference type="Gene3D" id="3.40.640.10">
    <property type="entry name" value="Type I PLP-dependent aspartate aminotransferase-like (Major domain)"/>
    <property type="match status" value="1"/>
</dbReference>
<evidence type="ECO:0000256" key="10">
    <source>
        <dbReference type="SAM" id="MobiDB-lite"/>
    </source>
</evidence>
<evidence type="ECO:0000256" key="7">
    <source>
        <dbReference type="PIRSR" id="PIRSR602129-50"/>
    </source>
</evidence>
<evidence type="ECO:0000256" key="9">
    <source>
        <dbReference type="RuleBase" id="RU361171"/>
    </source>
</evidence>
<dbReference type="AlphaFoldDB" id="E1Z2U7"/>
<feature type="region of interest" description="Disordered" evidence="10">
    <location>
        <begin position="1"/>
        <end position="24"/>
    </location>
</feature>
<dbReference type="InParanoid" id="E1Z2U7"/>
<dbReference type="GO" id="GO:0030170">
    <property type="term" value="F:pyridoxal phosphate binding"/>
    <property type="evidence" value="ECO:0007669"/>
    <property type="project" value="InterPro"/>
</dbReference>
<dbReference type="EMBL" id="GL433835">
    <property type="protein sequence ID" value="EFN59728.1"/>
    <property type="molecule type" value="Genomic_DNA"/>
</dbReference>
<reference evidence="11 12" key="1">
    <citation type="journal article" date="2010" name="Plant Cell">
        <title>The Chlorella variabilis NC64A genome reveals adaptation to photosymbiosis, coevolution with viruses, and cryptic sex.</title>
        <authorList>
            <person name="Blanc G."/>
            <person name="Duncan G."/>
            <person name="Agarkova I."/>
            <person name="Borodovsky M."/>
            <person name="Gurnon J."/>
            <person name="Kuo A."/>
            <person name="Lindquist E."/>
            <person name="Lucas S."/>
            <person name="Pangilinan J."/>
            <person name="Polle J."/>
            <person name="Salamov A."/>
            <person name="Terry A."/>
            <person name="Yamada T."/>
            <person name="Dunigan D.D."/>
            <person name="Grigoriev I.V."/>
            <person name="Claverie J.M."/>
            <person name="Van Etten J.L."/>
        </authorList>
    </citation>
    <scope>NUCLEOTIDE SEQUENCE [LARGE SCALE GENOMIC DNA]</scope>
    <source>
        <strain evidence="11 12">NC64A</strain>
    </source>
</reference>
<dbReference type="eggNOG" id="KOG1383">
    <property type="taxonomic scope" value="Eukaryota"/>
</dbReference>
<gene>
    <name evidence="11" type="ORF">CHLNCDRAFT_133312</name>
</gene>
<comment type="similarity">
    <text evidence="2 8">Belongs to the group II decarboxylase family.</text>
</comment>
<dbReference type="SUPFAM" id="SSF53383">
    <property type="entry name" value="PLP-dependent transferases"/>
    <property type="match status" value="1"/>
</dbReference>
<name>E1Z2U7_CHLVA</name>
<dbReference type="STRING" id="554065.E1Z2U7"/>
<dbReference type="InterPro" id="IPR015421">
    <property type="entry name" value="PyrdxlP-dep_Trfase_major"/>
</dbReference>
<evidence type="ECO:0000256" key="2">
    <source>
        <dbReference type="ARBA" id="ARBA00009533"/>
    </source>
</evidence>
<dbReference type="Pfam" id="PF00282">
    <property type="entry name" value="Pyridoxal_deC"/>
    <property type="match status" value="2"/>
</dbReference>
<dbReference type="PANTHER" id="PTHR43321">
    <property type="entry name" value="GLUTAMATE DECARBOXYLASE"/>
    <property type="match status" value="1"/>
</dbReference>
<dbReference type="GO" id="GO:0006538">
    <property type="term" value="P:L-glutamate catabolic process"/>
    <property type="evidence" value="ECO:0007669"/>
    <property type="project" value="TreeGrafter"/>
</dbReference>
<keyword evidence="12" id="KW-1185">Reference proteome</keyword>
<evidence type="ECO:0000256" key="1">
    <source>
        <dbReference type="ARBA" id="ARBA00001933"/>
    </source>
</evidence>
<evidence type="ECO:0000256" key="6">
    <source>
        <dbReference type="ARBA" id="ARBA00048868"/>
    </source>
</evidence>
<keyword evidence="4 7" id="KW-0663">Pyridoxal phosphate</keyword>
<evidence type="ECO:0000256" key="4">
    <source>
        <dbReference type="ARBA" id="ARBA00022898"/>
    </source>
</evidence>
<dbReference type="RefSeq" id="XP_005851830.1">
    <property type="nucleotide sequence ID" value="XM_005851768.1"/>
</dbReference>
<sequence length="444" mass="49472">MQQARAAVASGGGPQGAQEERQCYEDEELSFIEPVYATRTAMHPAPKHEMPRRTMPAYMAKALVEDMLQMDFNPRLNLSTFLSTWMEAEAQELMVKVAAYNMADAVQYPSAAEMEKRCISFLAKLWHCPDDDFVGTGCVGSSEACYLGGLAMKKKWQQARRAAGLPIDRPNLVLSHVAQVCWQKFCVYFDVEPHYVDVTHDCLVMDPQKMKNHIDENTLGVVVMMGSTYNGQYEPVEEVDRALEEIKKEKGWDIPVHVDAANAGRGTPGLAGLALACRSRPAAARTSAGNESCLPPRLVAPLCQLGVRFDFSLPHVASINVSGHKYGLVYCGVAFQVWRSRAWLPKDMVLTVDYLGKEESNLTVNFSRPGAQIVAQYYNFIRFGKAGYRRMFDNLFAVCCHLAAKLEETGHFEILSTGDVPVLAFRLKPLTTALGLENTYNEYE</sequence>
<evidence type="ECO:0000313" key="12">
    <source>
        <dbReference type="Proteomes" id="UP000008141"/>
    </source>
</evidence>
<dbReference type="KEGG" id="cvr:CHLNCDRAFT_133312"/>
<dbReference type="PANTHER" id="PTHR43321:SF3">
    <property type="entry name" value="GLUTAMATE DECARBOXYLASE"/>
    <property type="match status" value="1"/>
</dbReference>
<dbReference type="Gene3D" id="4.10.280.50">
    <property type="match status" value="1"/>
</dbReference>
<accession>E1Z2U7</accession>
<keyword evidence="9" id="KW-0210">Decarboxylase</keyword>
<feature type="modified residue" description="N6-(pyridoxal phosphate)lysine" evidence="7">
    <location>
        <position position="325"/>
    </location>
</feature>
<dbReference type="OrthoDB" id="5152799at2759"/>
<dbReference type="GO" id="GO:0005829">
    <property type="term" value="C:cytosol"/>
    <property type="evidence" value="ECO:0007669"/>
    <property type="project" value="TreeGrafter"/>
</dbReference>